<dbReference type="AlphaFoldDB" id="A0A8X6N215"/>
<evidence type="ECO:0000313" key="2">
    <source>
        <dbReference type="EMBL" id="GFS89589.1"/>
    </source>
</evidence>
<feature type="non-terminal residue" evidence="2">
    <location>
        <position position="1"/>
    </location>
</feature>
<gene>
    <name evidence="2" type="ORF">NPIL_168401</name>
</gene>
<protein>
    <submittedName>
        <fullName evidence="2">Uncharacterized protein</fullName>
    </submittedName>
</protein>
<dbReference type="EMBL" id="BMAW01004554">
    <property type="protein sequence ID" value="GFS89589.1"/>
    <property type="molecule type" value="Genomic_DNA"/>
</dbReference>
<feature type="compositionally biased region" description="Polar residues" evidence="1">
    <location>
        <begin position="145"/>
        <end position="156"/>
    </location>
</feature>
<feature type="compositionally biased region" description="Basic and acidic residues" evidence="1">
    <location>
        <begin position="132"/>
        <end position="144"/>
    </location>
</feature>
<organism evidence="2 3">
    <name type="scientific">Nephila pilipes</name>
    <name type="common">Giant wood spider</name>
    <name type="synonym">Nephila maculata</name>
    <dbReference type="NCBI Taxonomy" id="299642"/>
    <lineage>
        <taxon>Eukaryota</taxon>
        <taxon>Metazoa</taxon>
        <taxon>Ecdysozoa</taxon>
        <taxon>Arthropoda</taxon>
        <taxon>Chelicerata</taxon>
        <taxon>Arachnida</taxon>
        <taxon>Araneae</taxon>
        <taxon>Araneomorphae</taxon>
        <taxon>Entelegynae</taxon>
        <taxon>Araneoidea</taxon>
        <taxon>Nephilidae</taxon>
        <taxon>Nephila</taxon>
    </lineage>
</organism>
<feature type="compositionally biased region" description="Basic residues" evidence="1">
    <location>
        <begin position="78"/>
        <end position="87"/>
    </location>
</feature>
<proteinExistence type="predicted"/>
<reference evidence="2" key="1">
    <citation type="submission" date="2020-08" db="EMBL/GenBank/DDBJ databases">
        <title>Multicomponent nature underlies the extraordinary mechanical properties of spider dragline silk.</title>
        <authorList>
            <person name="Kono N."/>
            <person name="Nakamura H."/>
            <person name="Mori M."/>
            <person name="Yoshida Y."/>
            <person name="Ohtoshi R."/>
            <person name="Malay A.D."/>
            <person name="Moran D.A.P."/>
            <person name="Tomita M."/>
            <person name="Numata K."/>
            <person name="Arakawa K."/>
        </authorList>
    </citation>
    <scope>NUCLEOTIDE SEQUENCE</scope>
</reference>
<feature type="compositionally biased region" description="Basic residues" evidence="1">
    <location>
        <begin position="49"/>
        <end position="60"/>
    </location>
</feature>
<evidence type="ECO:0000256" key="1">
    <source>
        <dbReference type="SAM" id="MobiDB-lite"/>
    </source>
</evidence>
<feature type="region of interest" description="Disordered" evidence="1">
    <location>
        <begin position="49"/>
        <end position="156"/>
    </location>
</feature>
<feature type="compositionally biased region" description="Polar residues" evidence="1">
    <location>
        <begin position="68"/>
        <end position="77"/>
    </location>
</feature>
<dbReference type="Proteomes" id="UP000887013">
    <property type="component" value="Unassembled WGS sequence"/>
</dbReference>
<sequence>KHVAWNNARSNKFGRLLLSTLNSMRNVRIAAPQAITRTPTNRSEVLRRHNKNNLRGHKAPGRNLYFKKSTQIKTNSRSPRRHKKSTTARRDDKRHGKSKIQDLLQAEAGTRKREPHSFKRQKKEIASQGLQRARERRGSKETGETIHNQQSIRQGT</sequence>
<comment type="caution">
    <text evidence="2">The sequence shown here is derived from an EMBL/GenBank/DDBJ whole genome shotgun (WGS) entry which is preliminary data.</text>
</comment>
<name>A0A8X6N215_NEPPI</name>
<keyword evidence="3" id="KW-1185">Reference proteome</keyword>
<evidence type="ECO:0000313" key="3">
    <source>
        <dbReference type="Proteomes" id="UP000887013"/>
    </source>
</evidence>
<accession>A0A8X6N215</accession>